<accession>A0A1C9U4X1</accession>
<feature type="transmembrane region" description="Helical" evidence="1">
    <location>
        <begin position="7"/>
        <end position="28"/>
    </location>
</feature>
<evidence type="ECO:0000313" key="2">
    <source>
        <dbReference type="EMBL" id="AOR51183.1"/>
    </source>
</evidence>
<evidence type="ECO:0000256" key="1">
    <source>
        <dbReference type="SAM" id="Phobius"/>
    </source>
</evidence>
<name>A0A1C9U4X1_9BACT</name>
<sequence length="149" mass="16901">MKLSMNWGTWIVISFIVFAAGTFAMVYISMSTRVDLVTDDYYEKELRYQEHIDLVKGTNALDGQVTLDLTDAMVRLKFPNIGTRDAYSGSIQFFRPSDKGSDFTLPVAVDSSYGQSVPAALFSKGLWRVKMSWIVGNQHYYSELPLMMQ</sequence>
<dbReference type="InterPro" id="IPR008620">
    <property type="entry name" value="FixH"/>
</dbReference>
<evidence type="ECO:0008006" key="3">
    <source>
        <dbReference type="Google" id="ProtNLM"/>
    </source>
</evidence>
<organism evidence="2">
    <name type="scientific">uncultured bacterium pAM1</name>
    <dbReference type="NCBI Taxonomy" id="1781153"/>
    <lineage>
        <taxon>Bacteria</taxon>
        <taxon>environmental samples</taxon>
    </lineage>
</organism>
<dbReference type="EMBL" id="KT982363">
    <property type="protein sequence ID" value="AOR51183.1"/>
    <property type="molecule type" value="Genomic_DNA"/>
</dbReference>
<reference evidence="2" key="1">
    <citation type="journal article" date="2016" name="Sci. Rep.">
        <title>Triclosan Resistome from Metagenome Reveals Diverse Enoyl Acyl Carrier Protein Reductases and Selective Enrichment of Triclosan Resistance Genes.</title>
        <authorList>
            <person name="Khan R."/>
            <person name="Kong H.G."/>
            <person name="Jung Y.H."/>
            <person name="Choi J."/>
            <person name="Baek K.Y."/>
            <person name="Hwang E.C."/>
            <person name="Lee S.W."/>
        </authorList>
    </citation>
    <scope>NUCLEOTIDE SEQUENCE</scope>
</reference>
<keyword evidence="1" id="KW-0812">Transmembrane</keyword>
<keyword evidence="1" id="KW-0472">Membrane</keyword>
<keyword evidence="1" id="KW-1133">Transmembrane helix</keyword>
<proteinExistence type="predicted"/>
<dbReference type="AlphaFoldDB" id="A0A1C9U4X1"/>
<protein>
    <recommendedName>
        <fullName evidence="3">FixH family protein</fullName>
    </recommendedName>
</protein>
<dbReference type="Pfam" id="PF05751">
    <property type="entry name" value="FixH"/>
    <property type="match status" value="1"/>
</dbReference>